<dbReference type="STRING" id="61635.BN85309190"/>
<dbReference type="Proteomes" id="UP000032737">
    <property type="component" value="Chromosome"/>
</dbReference>
<dbReference type="AlphaFoldDB" id="U4KNR8"/>
<dbReference type="PANTHER" id="PTHR43019">
    <property type="entry name" value="SERINE ENDOPROTEASE DEGS"/>
    <property type="match status" value="1"/>
</dbReference>
<dbReference type="EMBL" id="FO681348">
    <property type="protein sequence ID" value="CCV65940.1"/>
    <property type="molecule type" value="Genomic_DNA"/>
</dbReference>
<keyword evidence="1" id="KW-1133">Transmembrane helix</keyword>
<dbReference type="Pfam" id="PF13365">
    <property type="entry name" value="Trypsin_2"/>
    <property type="match status" value="1"/>
</dbReference>
<proteinExistence type="predicted"/>
<dbReference type="GO" id="GO:0008233">
    <property type="term" value="F:peptidase activity"/>
    <property type="evidence" value="ECO:0007669"/>
    <property type="project" value="UniProtKB-KW"/>
</dbReference>
<keyword evidence="2" id="KW-0645">Protease</keyword>
<feature type="transmembrane region" description="Helical" evidence="1">
    <location>
        <begin position="7"/>
        <end position="25"/>
    </location>
</feature>
<keyword evidence="1" id="KW-0472">Membrane</keyword>
<protein>
    <submittedName>
        <fullName evidence="2">Putative serine protease HtrA</fullName>
    </submittedName>
</protein>
<dbReference type="InterPro" id="IPR009003">
    <property type="entry name" value="Peptidase_S1_PA"/>
</dbReference>
<dbReference type="InterPro" id="IPR043504">
    <property type="entry name" value="Peptidase_S1_PA_chymotrypsin"/>
</dbReference>
<keyword evidence="3" id="KW-1185">Reference proteome</keyword>
<organism evidence="2 3">
    <name type="scientific">Acholeplasma brassicae</name>
    <dbReference type="NCBI Taxonomy" id="61635"/>
    <lineage>
        <taxon>Bacteria</taxon>
        <taxon>Bacillati</taxon>
        <taxon>Mycoplasmatota</taxon>
        <taxon>Mollicutes</taxon>
        <taxon>Acholeplasmatales</taxon>
        <taxon>Acholeplasmataceae</taxon>
        <taxon>Acholeplasma</taxon>
    </lineage>
</organism>
<evidence type="ECO:0000256" key="1">
    <source>
        <dbReference type="SAM" id="Phobius"/>
    </source>
</evidence>
<gene>
    <name evidence="2" type="primary">htrA</name>
    <name evidence="2" type="ORF">BN85309190</name>
</gene>
<keyword evidence="1" id="KW-0812">Transmembrane</keyword>
<reference evidence="2 3" key="1">
    <citation type="journal article" date="2013" name="J. Mol. Microbiol. Biotechnol.">
        <title>Analysis of the Complete Genomes of Acholeplasma brassicae , A. palmae and A. laidlawii and Their Comparison to the Obligate Parasites from ' Candidatus Phytoplasma'.</title>
        <authorList>
            <person name="Kube M."/>
            <person name="Siewert C."/>
            <person name="Migdoll A.M."/>
            <person name="Duduk B."/>
            <person name="Holz S."/>
            <person name="Rabus R."/>
            <person name="Seemuller E."/>
            <person name="Mitrovic J."/>
            <person name="Muller I."/>
            <person name="Buttner C."/>
            <person name="Reinhardt R."/>
        </authorList>
    </citation>
    <scope>NUCLEOTIDE SEQUENCE [LARGE SCALE GENOMIC DNA]</scope>
    <source>
        <strain evidence="3">0502</strain>
    </source>
</reference>
<evidence type="ECO:0000313" key="3">
    <source>
        <dbReference type="Proteomes" id="UP000032737"/>
    </source>
</evidence>
<name>U4KNR8_9MOLU</name>
<dbReference type="PANTHER" id="PTHR43019:SF57">
    <property type="entry name" value="CELL DIVISION TOPOLOGICAL DETERMINANT MINJ"/>
    <property type="match status" value="1"/>
</dbReference>
<dbReference type="RefSeq" id="WP_030004802.1">
    <property type="nucleotide sequence ID" value="NC_022549.1"/>
</dbReference>
<dbReference type="HOGENOM" id="CLU_701367_0_0_14"/>
<sequence length="393" mass="43965">MKKFFKAIKNIFVGMGLLFVVSFFVDIRIEGHSLNQLFLDAGKNTYQFVDDMVDWFKKEPTASDFKIRKDEENQYFAVVTMTFVSKDELLGLTIDDVYYDEFEIIKSSSTKLVVEIPLFVSFEENEPNQTLVLTSISYERKNMTQLLELNLKAFAFKSLDDAIVTEKSKSVVGIRNCTQDLAGVSCKSWGSGVIFDMIERTVQVSPLTTKTYYDYYILTNAHVVLGGDHFQVYFSEHTYKAGGELIGLYTIDTDLAIIKITYDQKVLTVLDDDQFITKTPVDLVLNQTIFAVGSPGGPENFNDVKEGVVVTLDYDTFLDDQDTLCQTGCDAFQTSASQGPGSSGGAVFDTAGRLVGIHFAGDKDNTISSDIPMYKVLEAITHIMSPIYDEINE</sequence>
<dbReference type="SUPFAM" id="SSF50494">
    <property type="entry name" value="Trypsin-like serine proteases"/>
    <property type="match status" value="1"/>
</dbReference>
<dbReference type="GO" id="GO:0006508">
    <property type="term" value="P:proteolysis"/>
    <property type="evidence" value="ECO:0007669"/>
    <property type="project" value="UniProtKB-KW"/>
</dbReference>
<dbReference type="Gene3D" id="2.40.10.10">
    <property type="entry name" value="Trypsin-like serine proteases"/>
    <property type="match status" value="2"/>
</dbReference>
<accession>U4KNR8</accession>
<dbReference type="OrthoDB" id="9758917at2"/>
<dbReference type="KEGG" id="abra:BN85309190"/>
<evidence type="ECO:0000313" key="2">
    <source>
        <dbReference type="EMBL" id="CCV65940.1"/>
    </source>
</evidence>
<keyword evidence="2" id="KW-0378">Hydrolase</keyword>